<name>A0A5M8P5H7_9BACT</name>
<protein>
    <recommendedName>
        <fullName evidence="3">Glycosyltransferase</fullName>
    </recommendedName>
</protein>
<proteinExistence type="predicted"/>
<dbReference type="Gene3D" id="3.40.50.2000">
    <property type="entry name" value="Glycogen Phosphorylase B"/>
    <property type="match status" value="2"/>
</dbReference>
<dbReference type="EMBL" id="SNRX01000001">
    <property type="protein sequence ID" value="KAA6303638.1"/>
    <property type="molecule type" value="Genomic_DNA"/>
</dbReference>
<sequence>MKILFLCRDNPFVNSYGGAQRTNLLYQALVQIAEVDIFCSFPYLTTGYFKQNNGAIIPYEEESFKAVKKLSNIQRHYQTILHLFKSTQNYLGIEEPHQVKRIRSILKQNHYDYIVVRHVATLSLCPYLDKSVIVDIDDMPEQILSIRIRESEDSNRNWIQQLSWNCYNAIEKKLVGYHTNRMVRKVKNVYIPDKKYYARYSNAIYLSNIPYPFSEVASTVTLPSPNEILFVGVLCYFPNCSGINHFLSSIWPIILQKNPEVHFNIVGSLTSVPDNDKRQWENSKGVSLKGFVDNIAQEYANSSVVVAPIFEGGGTNIKVLEAMQQGKACVISMKASRGFEDLLMDGYNIMIAQNEQEFADKVLQLLSDTQLNQYLGANAKKTVQENFSFESFTKAVHSAF</sequence>
<evidence type="ECO:0000313" key="1">
    <source>
        <dbReference type="EMBL" id="KAA6303638.1"/>
    </source>
</evidence>
<dbReference type="SUPFAM" id="SSF53756">
    <property type="entry name" value="UDP-Glycosyltransferase/glycogen phosphorylase"/>
    <property type="match status" value="1"/>
</dbReference>
<dbReference type="Proteomes" id="UP000324575">
    <property type="component" value="Unassembled WGS sequence"/>
</dbReference>
<dbReference type="CDD" id="cd03801">
    <property type="entry name" value="GT4_PimA-like"/>
    <property type="match status" value="1"/>
</dbReference>
<organism evidence="1 2">
    <name type="scientific">Candidatus Ordinivivax streblomastigis</name>
    <dbReference type="NCBI Taxonomy" id="2540710"/>
    <lineage>
        <taxon>Bacteria</taxon>
        <taxon>Pseudomonadati</taxon>
        <taxon>Bacteroidota</taxon>
        <taxon>Bacteroidia</taxon>
        <taxon>Bacteroidales</taxon>
        <taxon>Candidatus Ordinivivax</taxon>
    </lineage>
</organism>
<comment type="caution">
    <text evidence="1">The sequence shown here is derived from an EMBL/GenBank/DDBJ whole genome shotgun (WGS) entry which is preliminary data.</text>
</comment>
<evidence type="ECO:0008006" key="3">
    <source>
        <dbReference type="Google" id="ProtNLM"/>
    </source>
</evidence>
<reference evidence="1 2" key="1">
    <citation type="submission" date="2019-03" db="EMBL/GenBank/DDBJ databases">
        <title>Single cell metagenomics reveals metabolic interactions within the superorganism composed of flagellate Streblomastix strix and complex community of Bacteroidetes bacteria on its surface.</title>
        <authorList>
            <person name="Treitli S.C."/>
            <person name="Kolisko M."/>
            <person name="Husnik F."/>
            <person name="Keeling P."/>
            <person name="Hampl V."/>
        </authorList>
    </citation>
    <scope>NUCLEOTIDE SEQUENCE [LARGE SCALE GENOMIC DNA]</scope>
    <source>
        <strain evidence="1">St1</strain>
    </source>
</reference>
<dbReference type="Pfam" id="PF13692">
    <property type="entry name" value="Glyco_trans_1_4"/>
    <property type="match status" value="1"/>
</dbReference>
<gene>
    <name evidence="1" type="ORF">EZS26_000189</name>
</gene>
<accession>A0A5M8P5H7</accession>
<dbReference type="PANTHER" id="PTHR12526">
    <property type="entry name" value="GLYCOSYLTRANSFERASE"/>
    <property type="match status" value="1"/>
</dbReference>
<dbReference type="AlphaFoldDB" id="A0A5M8P5H7"/>
<evidence type="ECO:0000313" key="2">
    <source>
        <dbReference type="Proteomes" id="UP000324575"/>
    </source>
</evidence>
<dbReference type="PANTHER" id="PTHR12526:SF630">
    <property type="entry name" value="GLYCOSYLTRANSFERASE"/>
    <property type="match status" value="1"/>
</dbReference>